<proteinExistence type="predicted"/>
<keyword evidence="3" id="KW-1185">Reference proteome</keyword>
<gene>
    <name evidence="2" type="ORF">NDU88_010025</name>
</gene>
<protein>
    <submittedName>
        <fullName evidence="2">Uncharacterized protein</fullName>
    </submittedName>
</protein>
<comment type="caution">
    <text evidence="2">The sequence shown here is derived from an EMBL/GenBank/DDBJ whole genome shotgun (WGS) entry which is preliminary data.</text>
</comment>
<reference evidence="2" key="1">
    <citation type="journal article" date="2022" name="bioRxiv">
        <title>Sequencing and chromosome-scale assembly of the giantPleurodeles waltlgenome.</title>
        <authorList>
            <person name="Brown T."/>
            <person name="Elewa A."/>
            <person name="Iarovenko S."/>
            <person name="Subramanian E."/>
            <person name="Araus A.J."/>
            <person name="Petzold A."/>
            <person name="Susuki M."/>
            <person name="Suzuki K.-i.T."/>
            <person name="Hayashi T."/>
            <person name="Toyoda A."/>
            <person name="Oliveira C."/>
            <person name="Osipova E."/>
            <person name="Leigh N.D."/>
            <person name="Simon A."/>
            <person name="Yun M.H."/>
        </authorList>
    </citation>
    <scope>NUCLEOTIDE SEQUENCE</scope>
    <source>
        <strain evidence="2">20211129_DDA</strain>
        <tissue evidence="2">Liver</tissue>
    </source>
</reference>
<evidence type="ECO:0000313" key="2">
    <source>
        <dbReference type="EMBL" id="KAJ1131691.1"/>
    </source>
</evidence>
<name>A0AAV7PTQ7_PLEWA</name>
<evidence type="ECO:0000256" key="1">
    <source>
        <dbReference type="SAM" id="MobiDB-lite"/>
    </source>
</evidence>
<feature type="compositionally biased region" description="Basic residues" evidence="1">
    <location>
        <begin position="72"/>
        <end position="81"/>
    </location>
</feature>
<feature type="region of interest" description="Disordered" evidence="1">
    <location>
        <begin position="48"/>
        <end position="120"/>
    </location>
</feature>
<dbReference type="Proteomes" id="UP001066276">
    <property type="component" value="Chromosome 7"/>
</dbReference>
<accession>A0AAV7PTQ7</accession>
<feature type="compositionally biased region" description="Polar residues" evidence="1">
    <location>
        <begin position="55"/>
        <end position="67"/>
    </location>
</feature>
<organism evidence="2 3">
    <name type="scientific">Pleurodeles waltl</name>
    <name type="common">Iberian ribbed newt</name>
    <dbReference type="NCBI Taxonomy" id="8319"/>
    <lineage>
        <taxon>Eukaryota</taxon>
        <taxon>Metazoa</taxon>
        <taxon>Chordata</taxon>
        <taxon>Craniata</taxon>
        <taxon>Vertebrata</taxon>
        <taxon>Euteleostomi</taxon>
        <taxon>Amphibia</taxon>
        <taxon>Batrachia</taxon>
        <taxon>Caudata</taxon>
        <taxon>Salamandroidea</taxon>
        <taxon>Salamandridae</taxon>
        <taxon>Pleurodelinae</taxon>
        <taxon>Pleurodeles</taxon>
    </lineage>
</organism>
<sequence length="120" mass="13626">MITPSLDLVPYFQRPERHSRLWAPRNRRKGILSSGQSCEKRVGLRHNLSPDLSHLSPSRDPQQTTAALNRPVRQHKARGRVTGRLEGTRPGWYRTLPSEVPRVHGAGRRGSLQHLEDGEV</sequence>
<evidence type="ECO:0000313" key="3">
    <source>
        <dbReference type="Proteomes" id="UP001066276"/>
    </source>
</evidence>
<dbReference type="AlphaFoldDB" id="A0AAV7PTQ7"/>
<dbReference type="EMBL" id="JANPWB010000011">
    <property type="protein sequence ID" value="KAJ1131691.1"/>
    <property type="molecule type" value="Genomic_DNA"/>
</dbReference>